<dbReference type="InterPro" id="IPR029071">
    <property type="entry name" value="Ubiquitin-like_domsf"/>
</dbReference>
<dbReference type="Pfam" id="PF11976">
    <property type="entry name" value="Rad60-SLD"/>
    <property type="match status" value="1"/>
</dbReference>
<protein>
    <recommendedName>
        <fullName evidence="1">Ubiquitin-like domain-containing protein</fullName>
    </recommendedName>
</protein>
<evidence type="ECO:0000313" key="3">
    <source>
        <dbReference type="Proteomes" id="UP000807306"/>
    </source>
</evidence>
<dbReference type="PROSITE" id="PS50053">
    <property type="entry name" value="UBIQUITIN_2"/>
    <property type="match status" value="1"/>
</dbReference>
<dbReference type="PANTHER" id="PTHR10562">
    <property type="entry name" value="SMALL UBIQUITIN-RELATED MODIFIER"/>
    <property type="match status" value="1"/>
</dbReference>
<dbReference type="SUPFAM" id="SSF54236">
    <property type="entry name" value="Ubiquitin-like"/>
    <property type="match status" value="1"/>
</dbReference>
<reference evidence="2" key="1">
    <citation type="submission" date="2020-11" db="EMBL/GenBank/DDBJ databases">
        <authorList>
            <consortium name="DOE Joint Genome Institute"/>
            <person name="Ahrendt S."/>
            <person name="Riley R."/>
            <person name="Andreopoulos W."/>
            <person name="Labutti K."/>
            <person name="Pangilinan J."/>
            <person name="Ruiz-Duenas F.J."/>
            <person name="Barrasa J.M."/>
            <person name="Sanchez-Garcia M."/>
            <person name="Camarero S."/>
            <person name="Miyauchi S."/>
            <person name="Serrano A."/>
            <person name="Linde D."/>
            <person name="Babiker R."/>
            <person name="Drula E."/>
            <person name="Ayuso-Fernandez I."/>
            <person name="Pacheco R."/>
            <person name="Padilla G."/>
            <person name="Ferreira P."/>
            <person name="Barriuso J."/>
            <person name="Kellner H."/>
            <person name="Castanera R."/>
            <person name="Alfaro M."/>
            <person name="Ramirez L."/>
            <person name="Pisabarro A.G."/>
            <person name="Kuo A."/>
            <person name="Tritt A."/>
            <person name="Lipzen A."/>
            <person name="He G."/>
            <person name="Yan M."/>
            <person name="Ng V."/>
            <person name="Cullen D."/>
            <person name="Martin F."/>
            <person name="Rosso M.-N."/>
            <person name="Henrissat B."/>
            <person name="Hibbett D."/>
            <person name="Martinez A.T."/>
            <person name="Grigoriev I.V."/>
        </authorList>
    </citation>
    <scope>NUCLEOTIDE SEQUENCE</scope>
    <source>
        <strain evidence="2">CBS 506.95</strain>
    </source>
</reference>
<accession>A0A9P6JKS4</accession>
<sequence length="91" mass="10305">MTVAEEPVKKLHIRVVFNHQTVDFMIKPNKPLAKVFDTFATKLNLDIGSLRFHAEEQRLYAEMTPEQAGLSDGDQIDVVLFQEGGSFKLTL</sequence>
<name>A0A9P6JKS4_9AGAR</name>
<dbReference type="InterPro" id="IPR000626">
    <property type="entry name" value="Ubiquitin-like_dom"/>
</dbReference>
<dbReference type="Gene3D" id="3.10.20.90">
    <property type="entry name" value="Phosphatidylinositol 3-kinase Catalytic Subunit, Chain A, domain 1"/>
    <property type="match status" value="1"/>
</dbReference>
<evidence type="ECO:0000313" key="2">
    <source>
        <dbReference type="EMBL" id="KAF9524223.1"/>
    </source>
</evidence>
<dbReference type="AlphaFoldDB" id="A0A9P6JKS4"/>
<dbReference type="OrthoDB" id="442921at2759"/>
<dbReference type="Proteomes" id="UP000807306">
    <property type="component" value="Unassembled WGS sequence"/>
</dbReference>
<dbReference type="InterPro" id="IPR022617">
    <property type="entry name" value="Rad60/SUMO-like_dom"/>
</dbReference>
<dbReference type="CDD" id="cd01763">
    <property type="entry name" value="Ubl_SUMO_like"/>
    <property type="match status" value="1"/>
</dbReference>
<feature type="domain" description="Ubiquitin-like" evidence="1">
    <location>
        <begin position="9"/>
        <end position="85"/>
    </location>
</feature>
<gene>
    <name evidence="2" type="ORF">CPB83DRAFT_621605</name>
</gene>
<dbReference type="EMBL" id="MU157902">
    <property type="protein sequence ID" value="KAF9524223.1"/>
    <property type="molecule type" value="Genomic_DNA"/>
</dbReference>
<proteinExistence type="predicted"/>
<organism evidence="2 3">
    <name type="scientific">Crepidotus variabilis</name>
    <dbReference type="NCBI Taxonomy" id="179855"/>
    <lineage>
        <taxon>Eukaryota</taxon>
        <taxon>Fungi</taxon>
        <taxon>Dikarya</taxon>
        <taxon>Basidiomycota</taxon>
        <taxon>Agaricomycotina</taxon>
        <taxon>Agaricomycetes</taxon>
        <taxon>Agaricomycetidae</taxon>
        <taxon>Agaricales</taxon>
        <taxon>Agaricineae</taxon>
        <taxon>Crepidotaceae</taxon>
        <taxon>Crepidotus</taxon>
    </lineage>
</organism>
<evidence type="ECO:0000259" key="1">
    <source>
        <dbReference type="PROSITE" id="PS50053"/>
    </source>
</evidence>
<comment type="caution">
    <text evidence="2">The sequence shown here is derived from an EMBL/GenBank/DDBJ whole genome shotgun (WGS) entry which is preliminary data.</text>
</comment>
<keyword evidence="3" id="KW-1185">Reference proteome</keyword>